<organism evidence="2">
    <name type="scientific">bioreactor metagenome</name>
    <dbReference type="NCBI Taxonomy" id="1076179"/>
    <lineage>
        <taxon>unclassified sequences</taxon>
        <taxon>metagenomes</taxon>
        <taxon>ecological metagenomes</taxon>
    </lineage>
</organism>
<dbReference type="EMBL" id="VSSQ01116199">
    <property type="protein sequence ID" value="MPN51266.1"/>
    <property type="molecule type" value="Genomic_DNA"/>
</dbReference>
<evidence type="ECO:0000313" key="2">
    <source>
        <dbReference type="EMBL" id="MPN51266.1"/>
    </source>
</evidence>
<comment type="caution">
    <text evidence="2">The sequence shown here is derived from an EMBL/GenBank/DDBJ whole genome shotgun (WGS) entry which is preliminary data.</text>
</comment>
<dbReference type="Pfam" id="PF07859">
    <property type="entry name" value="Abhydrolase_3"/>
    <property type="match status" value="1"/>
</dbReference>
<accession>A0A645IJU8</accession>
<gene>
    <name evidence="2" type="ORF">SDC9_198909</name>
</gene>
<name>A0A645IJU8_9ZZZZ</name>
<dbReference type="Gene3D" id="3.40.50.1820">
    <property type="entry name" value="alpha/beta hydrolase"/>
    <property type="match status" value="1"/>
</dbReference>
<proteinExistence type="predicted"/>
<dbReference type="InterPro" id="IPR013094">
    <property type="entry name" value="AB_hydrolase_3"/>
</dbReference>
<evidence type="ECO:0000259" key="1">
    <source>
        <dbReference type="Pfam" id="PF07859"/>
    </source>
</evidence>
<dbReference type="InterPro" id="IPR029058">
    <property type="entry name" value="AB_hydrolase_fold"/>
</dbReference>
<dbReference type="SUPFAM" id="SSF53474">
    <property type="entry name" value="alpha/beta-Hydrolases"/>
    <property type="match status" value="1"/>
</dbReference>
<dbReference type="GO" id="GO:0016787">
    <property type="term" value="F:hydrolase activity"/>
    <property type="evidence" value="ECO:0007669"/>
    <property type="project" value="InterPro"/>
</dbReference>
<protein>
    <recommendedName>
        <fullName evidence="1">Alpha/beta hydrolase fold-3 domain-containing protein</fullName>
    </recommendedName>
</protein>
<reference evidence="2" key="1">
    <citation type="submission" date="2019-08" db="EMBL/GenBank/DDBJ databases">
        <authorList>
            <person name="Kucharzyk K."/>
            <person name="Murdoch R.W."/>
            <person name="Higgins S."/>
            <person name="Loffler F."/>
        </authorList>
    </citation>
    <scope>NUCLEOTIDE SEQUENCE</scope>
</reference>
<dbReference type="AlphaFoldDB" id="A0A645IJU8"/>
<feature type="domain" description="Alpha/beta hydrolase fold-3" evidence="1">
    <location>
        <begin position="2"/>
        <end position="115"/>
    </location>
</feature>
<sequence length="142" mass="16312">MTRDRNGPMPVLQIPMYAMLDNSADTFSQHAITSEKVWCYNYSKIAWDLYNDKNTIPDYYTAPLLAENLSGLPPVFSYIGTLDPFLDENIEFWNKLIRAGVPVEYHIFPGCYHSFEVAVPDSTYGKMAYELTYSALKRAFDI</sequence>